<dbReference type="Pfam" id="PF14019">
    <property type="entry name" value="DUF4235"/>
    <property type="match status" value="1"/>
</dbReference>
<evidence type="ECO:0000313" key="2">
    <source>
        <dbReference type="EMBL" id="NYD30131.1"/>
    </source>
</evidence>
<dbReference type="InterPro" id="IPR025329">
    <property type="entry name" value="DUF4235"/>
</dbReference>
<proteinExistence type="predicted"/>
<dbReference type="Proteomes" id="UP000582231">
    <property type="component" value="Unassembled WGS sequence"/>
</dbReference>
<evidence type="ECO:0000313" key="3">
    <source>
        <dbReference type="Proteomes" id="UP000582231"/>
    </source>
</evidence>
<organism evidence="2 3">
    <name type="scientific">Nocardioides kongjuensis</name>
    <dbReference type="NCBI Taxonomy" id="349522"/>
    <lineage>
        <taxon>Bacteria</taxon>
        <taxon>Bacillati</taxon>
        <taxon>Actinomycetota</taxon>
        <taxon>Actinomycetes</taxon>
        <taxon>Propionibacteriales</taxon>
        <taxon>Nocardioidaceae</taxon>
        <taxon>Nocardioides</taxon>
    </lineage>
</organism>
<feature type="transmembrane region" description="Helical" evidence="1">
    <location>
        <begin position="54"/>
        <end position="72"/>
    </location>
</feature>
<comment type="caution">
    <text evidence="2">The sequence shown here is derived from an EMBL/GenBank/DDBJ whole genome shotgun (WGS) entry which is preliminary data.</text>
</comment>
<dbReference type="RefSeq" id="WP_179726421.1">
    <property type="nucleotide sequence ID" value="NZ_BAABEF010000001.1"/>
</dbReference>
<sequence length="96" mass="9915">MAKDSSKVWSAFSLVAALGAAAVAKKGLDTSWRAATGKQPPANPADPDVDVWEAVAWAAASGTFVALAKMLAQRRAAGYYLKSTGQLPPGLRKGEA</sequence>
<accession>A0A852R974</accession>
<evidence type="ECO:0008006" key="4">
    <source>
        <dbReference type="Google" id="ProtNLM"/>
    </source>
</evidence>
<name>A0A852R974_9ACTN</name>
<gene>
    <name evidence="2" type="ORF">BJ958_001677</name>
</gene>
<keyword evidence="1" id="KW-0812">Transmembrane</keyword>
<dbReference type="EMBL" id="JACCBF010000001">
    <property type="protein sequence ID" value="NYD30131.1"/>
    <property type="molecule type" value="Genomic_DNA"/>
</dbReference>
<keyword evidence="1" id="KW-1133">Transmembrane helix</keyword>
<keyword evidence="1" id="KW-0472">Membrane</keyword>
<dbReference type="AlphaFoldDB" id="A0A852R974"/>
<keyword evidence="3" id="KW-1185">Reference proteome</keyword>
<reference evidence="2 3" key="1">
    <citation type="submission" date="2020-07" db="EMBL/GenBank/DDBJ databases">
        <title>Sequencing the genomes of 1000 actinobacteria strains.</title>
        <authorList>
            <person name="Klenk H.-P."/>
        </authorList>
    </citation>
    <scope>NUCLEOTIDE SEQUENCE [LARGE SCALE GENOMIC DNA]</scope>
    <source>
        <strain evidence="2 3">DSM 19082</strain>
    </source>
</reference>
<protein>
    <recommendedName>
        <fullName evidence="4">DUF4235 domain-containing protein</fullName>
    </recommendedName>
</protein>
<evidence type="ECO:0000256" key="1">
    <source>
        <dbReference type="SAM" id="Phobius"/>
    </source>
</evidence>